<dbReference type="RefSeq" id="WP_232569970.1">
    <property type="nucleotide sequence ID" value="NZ_CP089466.1"/>
</dbReference>
<dbReference type="Pfam" id="PF00293">
    <property type="entry name" value="NUDIX"/>
    <property type="match status" value="1"/>
</dbReference>
<evidence type="ECO:0000313" key="5">
    <source>
        <dbReference type="Proteomes" id="UP001595660"/>
    </source>
</evidence>
<evidence type="ECO:0000313" key="4">
    <source>
        <dbReference type="EMBL" id="MFC3478689.1"/>
    </source>
</evidence>
<dbReference type="GeneID" id="69118299"/>
<dbReference type="GO" id="GO:0016787">
    <property type="term" value="F:hydrolase activity"/>
    <property type="evidence" value="ECO:0007669"/>
    <property type="project" value="UniProtKB-KW"/>
</dbReference>
<dbReference type="Proteomes" id="UP001595660">
    <property type="component" value="Unassembled WGS sequence"/>
</dbReference>
<keyword evidence="2 4" id="KW-0378">Hydrolase</keyword>
<protein>
    <submittedName>
        <fullName evidence="4">NUDIX hydrolase</fullName>
    </submittedName>
</protein>
<accession>A0ABD5NI72</accession>
<dbReference type="CDD" id="cd02883">
    <property type="entry name" value="NUDIX_Hydrolase"/>
    <property type="match status" value="1"/>
</dbReference>
<comment type="cofactor">
    <cofactor evidence="1">
        <name>Mg(2+)</name>
        <dbReference type="ChEBI" id="CHEBI:18420"/>
    </cofactor>
</comment>
<dbReference type="PROSITE" id="PS51462">
    <property type="entry name" value="NUDIX"/>
    <property type="match status" value="1"/>
</dbReference>
<reference evidence="4 5" key="1">
    <citation type="journal article" date="2019" name="Int. J. Syst. Evol. Microbiol.">
        <title>The Global Catalogue of Microorganisms (GCM) 10K type strain sequencing project: providing services to taxonomists for standard genome sequencing and annotation.</title>
        <authorList>
            <consortium name="The Broad Institute Genomics Platform"/>
            <consortium name="The Broad Institute Genome Sequencing Center for Infectious Disease"/>
            <person name="Wu L."/>
            <person name="Ma J."/>
        </authorList>
    </citation>
    <scope>NUCLEOTIDE SEQUENCE [LARGE SCALE GENOMIC DNA]</scope>
    <source>
        <strain evidence="4 5">CGMCC 1.12562</strain>
    </source>
</reference>
<evidence type="ECO:0000256" key="2">
    <source>
        <dbReference type="ARBA" id="ARBA00022801"/>
    </source>
</evidence>
<dbReference type="PANTHER" id="PTHR43046">
    <property type="entry name" value="GDP-MANNOSE MANNOSYL HYDROLASE"/>
    <property type="match status" value="1"/>
</dbReference>
<organism evidence="4 5">
    <name type="scientific">Halobacterium litoreum</name>
    <dbReference type="NCBI Taxonomy" id="2039234"/>
    <lineage>
        <taxon>Archaea</taxon>
        <taxon>Methanobacteriati</taxon>
        <taxon>Methanobacteriota</taxon>
        <taxon>Stenosarchaea group</taxon>
        <taxon>Halobacteria</taxon>
        <taxon>Halobacteriales</taxon>
        <taxon>Halobacteriaceae</taxon>
        <taxon>Halobacterium</taxon>
    </lineage>
</organism>
<name>A0ABD5NI72_9EURY</name>
<evidence type="ECO:0000259" key="3">
    <source>
        <dbReference type="PROSITE" id="PS51462"/>
    </source>
</evidence>
<keyword evidence="5" id="KW-1185">Reference proteome</keyword>
<dbReference type="AlphaFoldDB" id="A0ABD5NI72"/>
<comment type="caution">
    <text evidence="4">The sequence shown here is derived from an EMBL/GenBank/DDBJ whole genome shotgun (WGS) entry which is preliminary data.</text>
</comment>
<dbReference type="PANTHER" id="PTHR43046:SF14">
    <property type="entry name" value="MUTT_NUDIX FAMILY PROTEIN"/>
    <property type="match status" value="1"/>
</dbReference>
<sequence>MASFDAIDSVAVEPDYCHRCGAAVDAREYEGRTHPWCPDCDVLFSQCPIPGGHVVVRDDDSVLVLDEPIPQHEGVLSLPGGHAKPAERPRESVVRELEEETGLTADPEDLEFLTVVHSEHPDVAFYLLTYAVERSRVDGDLEPEFEDGDAYFAPVAELRANPDRIRDSDLDRIELAFGE</sequence>
<evidence type="ECO:0000256" key="1">
    <source>
        <dbReference type="ARBA" id="ARBA00001946"/>
    </source>
</evidence>
<dbReference type="SUPFAM" id="SSF55811">
    <property type="entry name" value="Nudix"/>
    <property type="match status" value="1"/>
</dbReference>
<feature type="domain" description="Nudix hydrolase" evidence="3">
    <location>
        <begin position="47"/>
        <end position="178"/>
    </location>
</feature>
<dbReference type="InterPro" id="IPR000086">
    <property type="entry name" value="NUDIX_hydrolase_dom"/>
</dbReference>
<dbReference type="InterPro" id="IPR015797">
    <property type="entry name" value="NUDIX_hydrolase-like_dom_sf"/>
</dbReference>
<gene>
    <name evidence="4" type="ORF">ACFOKC_13240</name>
</gene>
<dbReference type="EMBL" id="JBHRWN010000002">
    <property type="protein sequence ID" value="MFC3478689.1"/>
    <property type="molecule type" value="Genomic_DNA"/>
</dbReference>
<dbReference type="Gene3D" id="3.90.79.10">
    <property type="entry name" value="Nucleoside Triphosphate Pyrophosphohydrolase"/>
    <property type="match status" value="1"/>
</dbReference>
<proteinExistence type="predicted"/>